<dbReference type="PANTHER" id="PTHR19282">
    <property type="entry name" value="TETRASPANIN"/>
    <property type="match status" value="1"/>
</dbReference>
<accession>A0A4Z2D5K0</accession>
<dbReference type="SUPFAM" id="SSF48652">
    <property type="entry name" value="Tetraspanin"/>
    <property type="match status" value="1"/>
</dbReference>
<evidence type="ECO:0000256" key="2">
    <source>
        <dbReference type="ARBA" id="ARBA00006840"/>
    </source>
</evidence>
<keyword evidence="5 7" id="KW-0472">Membrane</keyword>
<comment type="subcellular location">
    <subcellularLocation>
        <location evidence="1 7">Membrane</location>
        <topology evidence="1 7">Multi-pass membrane protein</topology>
    </subcellularLocation>
</comment>
<dbReference type="InterPro" id="IPR008952">
    <property type="entry name" value="Tetraspanin_EC2_sf"/>
</dbReference>
<evidence type="ECO:0000256" key="3">
    <source>
        <dbReference type="ARBA" id="ARBA00022692"/>
    </source>
</evidence>
<evidence type="ECO:0000256" key="1">
    <source>
        <dbReference type="ARBA" id="ARBA00004141"/>
    </source>
</evidence>
<organism evidence="8 9">
    <name type="scientific">Schistosoma japonicum</name>
    <name type="common">Blood fluke</name>
    <dbReference type="NCBI Taxonomy" id="6182"/>
    <lineage>
        <taxon>Eukaryota</taxon>
        <taxon>Metazoa</taxon>
        <taxon>Spiralia</taxon>
        <taxon>Lophotrochozoa</taxon>
        <taxon>Platyhelminthes</taxon>
        <taxon>Trematoda</taxon>
        <taxon>Digenea</taxon>
        <taxon>Strigeidida</taxon>
        <taxon>Schistosomatoidea</taxon>
        <taxon>Schistosomatidae</taxon>
        <taxon>Schistosoma</taxon>
    </lineage>
</organism>
<reference evidence="8 9" key="1">
    <citation type="submission" date="2019-03" db="EMBL/GenBank/DDBJ databases">
        <title>An improved genome assembly of the fluke Schistosoma japonicum.</title>
        <authorList>
            <person name="Hu W."/>
            <person name="Luo F."/>
            <person name="Yin M."/>
            <person name="Mo X."/>
            <person name="Sun C."/>
            <person name="Wu Q."/>
            <person name="Zhu B."/>
            <person name="Xiang M."/>
            <person name="Wang J."/>
            <person name="Wang Y."/>
            <person name="Zhang T."/>
            <person name="Xu B."/>
            <person name="Zheng H."/>
            <person name="Feng Z."/>
        </authorList>
    </citation>
    <scope>NUCLEOTIDE SEQUENCE [LARGE SCALE GENOMIC DNA]</scope>
    <source>
        <strain evidence="8">HuSjv2</strain>
        <tissue evidence="8">Worms</tissue>
    </source>
</reference>
<feature type="disulfide bond" evidence="6">
    <location>
        <begin position="140"/>
        <end position="184"/>
    </location>
</feature>
<dbReference type="EMBL" id="SKCS01000282">
    <property type="protein sequence ID" value="TNN11753.1"/>
    <property type="molecule type" value="Genomic_DNA"/>
</dbReference>
<dbReference type="PIRSF" id="PIRSF002419">
    <property type="entry name" value="Tetraspanin"/>
    <property type="match status" value="1"/>
</dbReference>
<dbReference type="Proteomes" id="UP000311919">
    <property type="component" value="Unassembled WGS sequence"/>
</dbReference>
<evidence type="ECO:0000256" key="6">
    <source>
        <dbReference type="PIRSR" id="PIRSR002419-1"/>
    </source>
</evidence>
<sequence>MSLLRCITVVSYVMLGFASVLFITIGGSILIITERYKHAVTATNLPFPGHISLGTGLLLLSAGLIGFMACIKHSRCLLVLFYVLMVTILLCELAVVIVSIFYWPKVRKQISEALHDDLNMYNKDTEIKRIVDFIQSQFGCCGVENRSDWESAGFNNSYPESCCKNHRLTSSFNNKTCDYYQFGCLDYLEHEVQKYLGYVTGSGCTFFLLQLIGLHSMCIIICRSRSTHHWHSEGYISI</sequence>
<dbReference type="PRINTS" id="PR00259">
    <property type="entry name" value="TMFOUR"/>
</dbReference>
<comment type="similarity">
    <text evidence="2 7">Belongs to the tetraspanin (TM4SF) family.</text>
</comment>
<evidence type="ECO:0000256" key="5">
    <source>
        <dbReference type="ARBA" id="ARBA00023136"/>
    </source>
</evidence>
<evidence type="ECO:0000256" key="7">
    <source>
        <dbReference type="RuleBase" id="RU361218"/>
    </source>
</evidence>
<dbReference type="Pfam" id="PF00335">
    <property type="entry name" value="Tetraspanin"/>
    <property type="match status" value="1"/>
</dbReference>
<feature type="transmembrane region" description="Helical" evidence="7">
    <location>
        <begin position="12"/>
        <end position="31"/>
    </location>
</feature>
<evidence type="ECO:0000256" key="4">
    <source>
        <dbReference type="ARBA" id="ARBA00022989"/>
    </source>
</evidence>
<proteinExistence type="inferred from homology"/>
<name>A0A4Z2D5K0_SCHJA</name>
<feature type="transmembrane region" description="Helical" evidence="7">
    <location>
        <begin position="195"/>
        <end position="222"/>
    </location>
</feature>
<dbReference type="InterPro" id="IPR000301">
    <property type="entry name" value="Tetraspanin_animals"/>
</dbReference>
<dbReference type="PANTHER" id="PTHR19282:SF544">
    <property type="entry name" value="TETRASPANIN"/>
    <property type="match status" value="1"/>
</dbReference>
<feature type="transmembrane region" description="Helical" evidence="7">
    <location>
        <begin position="51"/>
        <end position="71"/>
    </location>
</feature>
<dbReference type="OrthoDB" id="9993879at2759"/>
<keyword evidence="4 7" id="KW-1133">Transmembrane helix</keyword>
<keyword evidence="9" id="KW-1185">Reference proteome</keyword>
<evidence type="ECO:0000313" key="9">
    <source>
        <dbReference type="Proteomes" id="UP000311919"/>
    </source>
</evidence>
<dbReference type="EMBL" id="SKCS01000282">
    <property type="protein sequence ID" value="TNN11751.1"/>
    <property type="molecule type" value="Genomic_DNA"/>
</dbReference>
<protein>
    <recommendedName>
        <fullName evidence="7">Tetraspanin</fullName>
    </recommendedName>
</protein>
<dbReference type="Gene3D" id="1.10.1450.10">
    <property type="entry name" value="Tetraspanin"/>
    <property type="match status" value="1"/>
</dbReference>
<comment type="caution">
    <text evidence="8">The sequence shown here is derived from an EMBL/GenBank/DDBJ whole genome shotgun (WGS) entry which is preliminary data.</text>
</comment>
<keyword evidence="6" id="KW-1015">Disulfide bond</keyword>
<dbReference type="GO" id="GO:0005886">
    <property type="term" value="C:plasma membrane"/>
    <property type="evidence" value="ECO:0007669"/>
    <property type="project" value="TreeGrafter"/>
</dbReference>
<dbReference type="AlphaFoldDB" id="A0A4Z2D5K0"/>
<keyword evidence="3 7" id="KW-0812">Transmembrane</keyword>
<feature type="transmembrane region" description="Helical" evidence="7">
    <location>
        <begin position="78"/>
        <end position="103"/>
    </location>
</feature>
<dbReference type="CDD" id="cd03127">
    <property type="entry name" value="tetraspanin_LEL"/>
    <property type="match status" value="1"/>
</dbReference>
<gene>
    <name evidence="8" type="ORF">EWB00_004268</name>
</gene>
<dbReference type="InterPro" id="IPR018499">
    <property type="entry name" value="Tetraspanin/Peripherin"/>
</dbReference>
<evidence type="ECO:0000313" key="8">
    <source>
        <dbReference type="EMBL" id="TNN11752.1"/>
    </source>
</evidence>
<dbReference type="EMBL" id="SKCS01000282">
    <property type="protein sequence ID" value="TNN11754.1"/>
    <property type="molecule type" value="Genomic_DNA"/>
</dbReference>
<feature type="disulfide bond" evidence="6">
    <location>
        <begin position="141"/>
        <end position="163"/>
    </location>
</feature>
<dbReference type="EMBL" id="SKCS01000282">
    <property type="protein sequence ID" value="TNN11752.1"/>
    <property type="molecule type" value="Genomic_DNA"/>
</dbReference>